<dbReference type="HOGENOM" id="CLU_021768_3_0_1"/>
<dbReference type="Proteomes" id="UP000002499">
    <property type="component" value="Unassembled WGS sequence"/>
</dbReference>
<evidence type="ECO:0000259" key="1">
    <source>
        <dbReference type="Pfam" id="PF01636"/>
    </source>
</evidence>
<dbReference type="OrthoDB" id="2906425at2759"/>
<accession>E9EI95</accession>
<dbReference type="GeneID" id="19253904"/>
<dbReference type="STRING" id="655827.E9EI95"/>
<name>E9EI95_METAQ</name>
<dbReference type="InterPro" id="IPR051678">
    <property type="entry name" value="AGP_Transferase"/>
</dbReference>
<dbReference type="RefSeq" id="XP_007815933.1">
    <property type="nucleotide sequence ID" value="XM_007817742.1"/>
</dbReference>
<keyword evidence="3" id="KW-1185">Reference proteome</keyword>
<feature type="domain" description="Aminoglycoside phosphotransferase" evidence="1">
    <location>
        <begin position="62"/>
        <end position="249"/>
    </location>
</feature>
<dbReference type="PANTHER" id="PTHR21310">
    <property type="entry name" value="AMINOGLYCOSIDE PHOSPHOTRANSFERASE-RELATED-RELATED"/>
    <property type="match status" value="1"/>
</dbReference>
<dbReference type="Gene3D" id="3.90.1200.10">
    <property type="match status" value="1"/>
</dbReference>
<dbReference type="KEGG" id="maw:19253904"/>
<organism evidence="3">
    <name type="scientific">Metarhizium acridum (strain CQMa 102)</name>
    <dbReference type="NCBI Taxonomy" id="655827"/>
    <lineage>
        <taxon>Eukaryota</taxon>
        <taxon>Fungi</taxon>
        <taxon>Dikarya</taxon>
        <taxon>Ascomycota</taxon>
        <taxon>Pezizomycotina</taxon>
        <taxon>Sordariomycetes</taxon>
        <taxon>Hypocreomycetidae</taxon>
        <taxon>Hypocreales</taxon>
        <taxon>Clavicipitaceae</taxon>
        <taxon>Metarhizium</taxon>
    </lineage>
</organism>
<gene>
    <name evidence="2" type="ORF">MAC_09593</name>
</gene>
<dbReference type="AlphaFoldDB" id="E9EI95"/>
<evidence type="ECO:0000313" key="3">
    <source>
        <dbReference type="Proteomes" id="UP000002499"/>
    </source>
</evidence>
<dbReference type="InParanoid" id="E9EI95"/>
<dbReference type="SUPFAM" id="SSF56112">
    <property type="entry name" value="Protein kinase-like (PK-like)"/>
    <property type="match status" value="1"/>
</dbReference>
<proteinExistence type="predicted"/>
<dbReference type="InterPro" id="IPR011009">
    <property type="entry name" value="Kinase-like_dom_sf"/>
</dbReference>
<evidence type="ECO:0000313" key="2">
    <source>
        <dbReference type="EMBL" id="EFY84366.1"/>
    </source>
</evidence>
<dbReference type="EMBL" id="GL698632">
    <property type="protein sequence ID" value="EFY84366.1"/>
    <property type="molecule type" value="Genomic_DNA"/>
</dbReference>
<dbReference type="OMA" id="MQDGPWP"/>
<dbReference type="CDD" id="cd05120">
    <property type="entry name" value="APH_ChoK_like"/>
    <property type="match status" value="1"/>
</dbReference>
<protein>
    <recommendedName>
        <fullName evidence="1">Aminoglycoside phosphotransferase domain-containing protein</fullName>
    </recommendedName>
</protein>
<dbReference type="PANTHER" id="PTHR21310:SF55">
    <property type="entry name" value="AMINOGLYCOSIDE PHOSPHOTRANSFERASE DOMAIN-CONTAINING PROTEIN"/>
    <property type="match status" value="1"/>
</dbReference>
<sequence>MSKTPTELKDTDALPINNTPLRRYLTLLALKVTARFYRWDGPCVPLSSRIIVKTGESIGLTEAATMAFVAARTSIPVPRVHCSFVHKSRAYIVMERIRGQTLADAWPTLSASELDGILTQLRDMLKELRALPAPGIAVESCVGASLRDSRIPRSETRFGPFPSIRAFHHWLREGLQPEEYPERVNDEDWVDIKRMVAMQDEDKEWGPPVFTHGDLNPFNIIVRDGKIVGIIDWAFSGWYPHYWEYTSVWLGNKTRGAWQKLVPKFIEPCPEELEMETIRQRWWGDF</sequence>
<dbReference type="InterPro" id="IPR002575">
    <property type="entry name" value="Aminoglycoside_PTrfase"/>
</dbReference>
<dbReference type="eggNOG" id="ENOG502SHN1">
    <property type="taxonomic scope" value="Eukaryota"/>
</dbReference>
<dbReference type="Pfam" id="PF01636">
    <property type="entry name" value="APH"/>
    <property type="match status" value="1"/>
</dbReference>
<reference evidence="2 3" key="1">
    <citation type="journal article" date="2011" name="PLoS Genet.">
        <title>Genome sequencing and comparative transcriptomics of the model entomopathogenic fungi Metarhizium anisopliae and M. acridum.</title>
        <authorList>
            <person name="Gao Q."/>
            <person name="Jin K."/>
            <person name="Ying S.H."/>
            <person name="Zhang Y."/>
            <person name="Xiao G."/>
            <person name="Shang Y."/>
            <person name="Duan Z."/>
            <person name="Hu X."/>
            <person name="Xie X.Q."/>
            <person name="Zhou G."/>
            <person name="Peng G."/>
            <person name="Luo Z."/>
            <person name="Huang W."/>
            <person name="Wang B."/>
            <person name="Fang W."/>
            <person name="Wang S."/>
            <person name="Zhong Y."/>
            <person name="Ma L.J."/>
            <person name="St Leger R.J."/>
            <person name="Zhao G.P."/>
            <person name="Pei Y."/>
            <person name="Feng M.G."/>
            <person name="Xia Y."/>
            <person name="Wang C."/>
        </authorList>
    </citation>
    <scope>NUCLEOTIDE SEQUENCE [LARGE SCALE GENOMIC DNA]</scope>
    <source>
        <strain evidence="2 3">CQMa 102</strain>
    </source>
</reference>